<name>A0ABU7ANB6_9TELE</name>
<organism evidence="1 2">
    <name type="scientific">Ataeniobius toweri</name>
    <dbReference type="NCBI Taxonomy" id="208326"/>
    <lineage>
        <taxon>Eukaryota</taxon>
        <taxon>Metazoa</taxon>
        <taxon>Chordata</taxon>
        <taxon>Craniata</taxon>
        <taxon>Vertebrata</taxon>
        <taxon>Euteleostomi</taxon>
        <taxon>Actinopterygii</taxon>
        <taxon>Neopterygii</taxon>
        <taxon>Teleostei</taxon>
        <taxon>Neoteleostei</taxon>
        <taxon>Acanthomorphata</taxon>
        <taxon>Ovalentaria</taxon>
        <taxon>Atherinomorphae</taxon>
        <taxon>Cyprinodontiformes</taxon>
        <taxon>Goodeidae</taxon>
        <taxon>Ataeniobius</taxon>
    </lineage>
</organism>
<dbReference type="EMBL" id="JAHUTI010021266">
    <property type="protein sequence ID" value="MED6239360.1"/>
    <property type="molecule type" value="Genomic_DNA"/>
</dbReference>
<proteinExistence type="predicted"/>
<accession>A0ABU7ANB6</accession>
<reference evidence="1 2" key="1">
    <citation type="submission" date="2021-07" db="EMBL/GenBank/DDBJ databases">
        <authorList>
            <person name="Palmer J.M."/>
        </authorList>
    </citation>
    <scope>NUCLEOTIDE SEQUENCE [LARGE SCALE GENOMIC DNA]</scope>
    <source>
        <strain evidence="1 2">AT_MEX2019</strain>
        <tissue evidence="1">Muscle</tissue>
    </source>
</reference>
<gene>
    <name evidence="1" type="ORF">ATANTOWER_005366</name>
</gene>
<comment type="caution">
    <text evidence="1">The sequence shown here is derived from an EMBL/GenBank/DDBJ whole genome shotgun (WGS) entry which is preliminary data.</text>
</comment>
<sequence length="107" mass="11730">MSHPEQQLGKQLGVISKLEILKTNSVTDFKINCNKIRDRTFGHFRHRMEKLVVPGQIFSPKRINPDGIDCICSSIKQTGAGLAPVFGPTICVGGNTKDWCLVSSSTS</sequence>
<dbReference type="Proteomes" id="UP001345963">
    <property type="component" value="Unassembled WGS sequence"/>
</dbReference>
<evidence type="ECO:0000313" key="1">
    <source>
        <dbReference type="EMBL" id="MED6239360.1"/>
    </source>
</evidence>
<evidence type="ECO:0000313" key="2">
    <source>
        <dbReference type="Proteomes" id="UP001345963"/>
    </source>
</evidence>
<keyword evidence="2" id="KW-1185">Reference proteome</keyword>
<protein>
    <submittedName>
        <fullName evidence="1">Uncharacterized protein</fullName>
    </submittedName>
</protein>